<dbReference type="GO" id="GO:0000776">
    <property type="term" value="C:kinetochore"/>
    <property type="evidence" value="ECO:0007669"/>
    <property type="project" value="UniProtKB-KW"/>
</dbReference>
<evidence type="ECO:0000256" key="8">
    <source>
        <dbReference type="ARBA" id="ARBA00023328"/>
    </source>
</evidence>
<evidence type="ECO:0000259" key="12">
    <source>
        <dbReference type="PROSITE" id="PS51489"/>
    </source>
</evidence>
<dbReference type="Gene3D" id="1.25.40.430">
    <property type="match status" value="1"/>
</dbReference>
<keyword evidence="5" id="KW-0418">Kinase</keyword>
<protein>
    <recommendedName>
        <fullName evidence="14">Mad3/BUB1 homology region 1</fullName>
    </recommendedName>
</protein>
<evidence type="ECO:0000256" key="1">
    <source>
        <dbReference type="ARBA" id="ARBA00004629"/>
    </source>
</evidence>
<keyword evidence="3" id="KW-0808">Transferase</keyword>
<dbReference type="InterPro" id="IPR015661">
    <property type="entry name" value="Bub1/Mad3"/>
</dbReference>
<reference evidence="13" key="1">
    <citation type="submission" date="2017-04" db="EMBL/GenBank/DDBJ databases">
        <title>Population genomics of picophytoplankton unveils novel chromosome hypervariability.</title>
        <authorList>
            <consortium name="DOE Joint Genome Institute"/>
            <person name="Blanc-Mathieu R."/>
            <person name="Krasovec M."/>
            <person name="Hebrard M."/>
            <person name="Yau S."/>
            <person name="Desgranges E."/>
            <person name="Martin J."/>
            <person name="Schackwitz W."/>
            <person name="Kuo A."/>
            <person name="Salin G."/>
            <person name="Donnadieu C."/>
            <person name="Desdevises Y."/>
            <person name="Sanchez-Ferandin S."/>
            <person name="Moreau H."/>
            <person name="Rivals E."/>
            <person name="Grigoriev I.V."/>
            <person name="Grimsley N."/>
            <person name="Eyre-Walker A."/>
            <person name="Piganeau G."/>
        </authorList>
    </citation>
    <scope>NUCLEOTIDE SEQUENCE [LARGE SCALE GENOMIC DNA]</scope>
    <source>
        <strain evidence="13">RCC 1115</strain>
    </source>
</reference>
<feature type="compositionally biased region" description="Polar residues" evidence="10">
    <location>
        <begin position="330"/>
        <end position="342"/>
    </location>
</feature>
<evidence type="ECO:0000256" key="5">
    <source>
        <dbReference type="ARBA" id="ARBA00022777"/>
    </source>
</evidence>
<dbReference type="InterPro" id="IPR011009">
    <property type="entry name" value="Kinase-like_dom_sf"/>
</dbReference>
<keyword evidence="6" id="KW-0995">Kinetochore</keyword>
<dbReference type="eggNOG" id="KOG1166">
    <property type="taxonomic scope" value="Eukaryota"/>
</dbReference>
<dbReference type="Pfam" id="PF00069">
    <property type="entry name" value="Pkinase"/>
    <property type="match status" value="1"/>
</dbReference>
<dbReference type="InterPro" id="IPR017441">
    <property type="entry name" value="Protein_kinase_ATP_BS"/>
</dbReference>
<dbReference type="GO" id="GO:0005524">
    <property type="term" value="F:ATP binding"/>
    <property type="evidence" value="ECO:0007669"/>
    <property type="project" value="UniProtKB-UniRule"/>
</dbReference>
<keyword evidence="2" id="KW-0158">Chromosome</keyword>
<feature type="domain" description="BUB1 N-terminal" evidence="12">
    <location>
        <begin position="80"/>
        <end position="239"/>
    </location>
</feature>
<dbReference type="GO" id="GO:0004672">
    <property type="term" value="F:protein kinase activity"/>
    <property type="evidence" value="ECO:0007669"/>
    <property type="project" value="InterPro"/>
</dbReference>
<proteinExistence type="predicted"/>
<feature type="region of interest" description="Disordered" evidence="10">
    <location>
        <begin position="493"/>
        <end position="585"/>
    </location>
</feature>
<feature type="compositionally biased region" description="Basic and acidic residues" evidence="10">
    <location>
        <begin position="12"/>
        <end position="27"/>
    </location>
</feature>
<keyword evidence="8" id="KW-0137">Centromere</keyword>
<dbReference type="InterPro" id="IPR008271">
    <property type="entry name" value="Ser/Thr_kinase_AS"/>
</dbReference>
<keyword evidence="7 9" id="KW-0067">ATP-binding</keyword>
<dbReference type="PANTHER" id="PTHR14030:SF4">
    <property type="entry name" value="BUB1 KINASE, ISOFORM A-RELATED"/>
    <property type="match status" value="1"/>
</dbReference>
<feature type="region of interest" description="Disordered" evidence="10">
    <location>
        <begin position="326"/>
        <end position="348"/>
    </location>
</feature>
<feature type="region of interest" description="Disordered" evidence="10">
    <location>
        <begin position="629"/>
        <end position="650"/>
    </location>
</feature>
<feature type="domain" description="Protein kinase" evidence="11">
    <location>
        <begin position="830"/>
        <end position="1140"/>
    </location>
</feature>
<dbReference type="SUPFAM" id="SSF56112">
    <property type="entry name" value="Protein kinase-like (PK-like)"/>
    <property type="match status" value="1"/>
</dbReference>
<dbReference type="GO" id="GO:0051754">
    <property type="term" value="P:meiotic sister chromatid cohesion, centromeric"/>
    <property type="evidence" value="ECO:0007669"/>
    <property type="project" value="TreeGrafter"/>
</dbReference>
<feature type="region of interest" description="Disordered" evidence="10">
    <location>
        <begin position="1"/>
        <end position="27"/>
    </location>
</feature>
<feature type="compositionally biased region" description="Basic and acidic residues" evidence="10">
    <location>
        <begin position="386"/>
        <end position="400"/>
    </location>
</feature>
<dbReference type="Gene3D" id="1.10.510.10">
    <property type="entry name" value="Transferase(Phosphotransferase) domain 1"/>
    <property type="match status" value="1"/>
</dbReference>
<dbReference type="Proteomes" id="UP000195557">
    <property type="component" value="Unassembled WGS sequence"/>
</dbReference>
<feature type="binding site" evidence="9">
    <location>
        <position position="867"/>
    </location>
    <ligand>
        <name>ATP</name>
        <dbReference type="ChEBI" id="CHEBI:30616"/>
    </ligand>
</feature>
<dbReference type="Pfam" id="PF08311">
    <property type="entry name" value="Mad3_BUB1_I"/>
    <property type="match status" value="1"/>
</dbReference>
<dbReference type="PROSITE" id="PS00107">
    <property type="entry name" value="PROTEIN_KINASE_ATP"/>
    <property type="match status" value="1"/>
</dbReference>
<keyword evidence="4 9" id="KW-0547">Nucleotide-binding</keyword>
<evidence type="ECO:0000256" key="2">
    <source>
        <dbReference type="ARBA" id="ARBA00022454"/>
    </source>
</evidence>
<evidence type="ECO:0000256" key="9">
    <source>
        <dbReference type="PROSITE-ProRule" id="PRU10141"/>
    </source>
</evidence>
<organism evidence="13">
    <name type="scientific">Ostreococcus tauri</name>
    <name type="common">Marine green alga</name>
    <dbReference type="NCBI Taxonomy" id="70448"/>
    <lineage>
        <taxon>Eukaryota</taxon>
        <taxon>Viridiplantae</taxon>
        <taxon>Chlorophyta</taxon>
        <taxon>Mamiellophyceae</taxon>
        <taxon>Mamiellales</taxon>
        <taxon>Bathycoccaceae</taxon>
        <taxon>Ostreococcus</taxon>
    </lineage>
</organism>
<comment type="subcellular location">
    <subcellularLocation>
        <location evidence="1">Chromosome</location>
        <location evidence="1">Centromere</location>
        <location evidence="1">Kinetochore</location>
    </subcellularLocation>
</comment>
<name>A0A1Y5I0P0_OSTTA</name>
<dbReference type="SMART" id="SM00220">
    <property type="entry name" value="S_TKc"/>
    <property type="match status" value="1"/>
</dbReference>
<evidence type="ECO:0000313" key="13">
    <source>
        <dbReference type="EMBL" id="OUS43111.1"/>
    </source>
</evidence>
<accession>A0A1Y5I0P0</accession>
<dbReference type="InterPro" id="IPR013212">
    <property type="entry name" value="Mad3/Bub1_I"/>
</dbReference>
<dbReference type="PROSITE" id="PS51489">
    <property type="entry name" value="BUB1_N"/>
    <property type="match status" value="1"/>
</dbReference>
<evidence type="ECO:0000256" key="10">
    <source>
        <dbReference type="SAM" id="MobiDB-lite"/>
    </source>
</evidence>
<feature type="compositionally biased region" description="Polar residues" evidence="10">
    <location>
        <begin position="375"/>
        <end position="384"/>
    </location>
</feature>
<feature type="region of interest" description="Disordered" evidence="10">
    <location>
        <begin position="722"/>
        <end position="758"/>
    </location>
</feature>
<dbReference type="GO" id="GO:0007094">
    <property type="term" value="P:mitotic spindle assembly checkpoint signaling"/>
    <property type="evidence" value="ECO:0007669"/>
    <property type="project" value="InterPro"/>
</dbReference>
<dbReference type="PANTHER" id="PTHR14030">
    <property type="entry name" value="MITOTIC CHECKPOINT SERINE/THREONINE-PROTEIN KINASE BUB1"/>
    <property type="match status" value="1"/>
</dbReference>
<dbReference type="SMART" id="SM00777">
    <property type="entry name" value="Mad3_BUB1_I"/>
    <property type="match status" value="1"/>
</dbReference>
<dbReference type="InterPro" id="IPR000719">
    <property type="entry name" value="Prot_kinase_dom"/>
</dbReference>
<evidence type="ECO:0000256" key="4">
    <source>
        <dbReference type="ARBA" id="ARBA00022741"/>
    </source>
</evidence>
<dbReference type="PROSITE" id="PS00108">
    <property type="entry name" value="PROTEIN_KINASE_ST"/>
    <property type="match status" value="1"/>
</dbReference>
<feature type="region of interest" description="Disordered" evidence="10">
    <location>
        <begin position="223"/>
        <end position="289"/>
    </location>
</feature>
<feature type="region of interest" description="Disordered" evidence="10">
    <location>
        <begin position="372"/>
        <end position="414"/>
    </location>
</feature>
<evidence type="ECO:0000256" key="6">
    <source>
        <dbReference type="ARBA" id="ARBA00022838"/>
    </source>
</evidence>
<dbReference type="PROSITE" id="PS50011">
    <property type="entry name" value="PROTEIN_KINASE_DOM"/>
    <property type="match status" value="1"/>
</dbReference>
<sequence length="1152" mass="126167">MLARSPNGGLVSEKDEKMNRCDGRKHNDGDVEFAWETAKENVQPLRGGRDGRALNDAVLREARAGMRGEGDDDDAEKAALWARATTGTSDDALGDWCALIKHVERKYPTGNGREREVVPALERCARELQDEARYKEDARYLRVWIKYADCCAEPGDIFKFLRAKEIGQRQALYYEAYGAFLEIRHAYGAANEQYERGIEMRAEPLDRLRASYASFQHRMVRRTQKRVESGEIDEDQGEEIARSFGDTLKTRSRTGGAVSSRRGAAQPEAPRGLSGPSRGALAEPSTSNAQEGGLEIYDDAENGAPTPGANTETARWENLGSYREMRKENSAQATSWNGQRATQSKRKVTVPSDEITVYEDTECLNASDVKAATARGSSRGQGSLRQRADGKADLSRDPMLYHKSGAPVPPLAPGERPKTLYRAFKPADLRSADGEEMCYEELRAAAWVRANGPTRRPRAFPGPIIEPAEGDHEMDMDIEDDDMNVHEDASALPQLATRSTGDRAGTLAQTASDTKDEEFVSKRSYVAPPLPVGSRSGSCASEPSEARSKTADPAENSPKAKRPTLENKKVSAGARWTADEGGTRSAIQDPTMTICTKEAWGDIMSMFSDSVAPGDGGYDADLSADDAARPKKGVASAPAPTPTPAEDSGSLCVREDTCVLSKEMLAARLAESRRPVELREPNDNGLFVREDTVAIPKNLTSLSICEDTECIPNFASMVTTPGSAAPAPHSARRVKGLKSTPTAGLREATPKNASTAKKRPALAQLQLINPFNEQAMDEHLTSLALSAETDVHIDNKSSSALTLADAAKCVSKGGKRAAAGVAVTLGDISYVFKGRIGEGAHAEVYEAELESKARTSSEGDVGAYALKVQEARYAKWEFVVARRLLERLPAEASAAVNWAQPTALHLLGGRDLAGEDATMGVLVMPFGEHGTLQDVLNSYLREGKQMHETLVMYYAVELLRLVEWIHGAGIVHADLKPDNLLLRNGGDDWCDWAPHRPGSWAEKGLALIDYGRAIDLLMFPEEAAFVGDAGAEAFRCVEMMQGKPWTYQADCYAIASTIHCLLYGSYMEVELTPGTTNTYRQRQPLRRYWKTELWEVIFDRLLNQPTDSTPPPLGSLRSLLEEQMRGEGQNIRKLLMHQTIDMYQQIRDGKVK</sequence>
<evidence type="ECO:0008006" key="14">
    <source>
        <dbReference type="Google" id="ProtNLM"/>
    </source>
</evidence>
<dbReference type="AlphaFoldDB" id="A0A1Y5I0P0"/>
<gene>
    <name evidence="13" type="ORF">BE221DRAFT_195137</name>
</gene>
<dbReference type="GO" id="GO:0032991">
    <property type="term" value="C:protein-containing complex"/>
    <property type="evidence" value="ECO:0007669"/>
    <property type="project" value="UniProtKB-ARBA"/>
</dbReference>
<evidence type="ECO:0000256" key="3">
    <source>
        <dbReference type="ARBA" id="ARBA00022679"/>
    </source>
</evidence>
<evidence type="ECO:0000256" key="7">
    <source>
        <dbReference type="ARBA" id="ARBA00022840"/>
    </source>
</evidence>
<dbReference type="EMBL" id="KZ155835">
    <property type="protein sequence ID" value="OUS43111.1"/>
    <property type="molecule type" value="Genomic_DNA"/>
</dbReference>
<evidence type="ECO:0000259" key="11">
    <source>
        <dbReference type="PROSITE" id="PS50011"/>
    </source>
</evidence>